<dbReference type="InterPro" id="IPR048502">
    <property type="entry name" value="NamZ_N"/>
</dbReference>
<evidence type="ECO:0000259" key="2">
    <source>
        <dbReference type="Pfam" id="PF20732"/>
    </source>
</evidence>
<organism evidence="3">
    <name type="scientific">bacterium 19CA03SA04</name>
    <dbReference type="NCBI Taxonomy" id="2920698"/>
    <lineage>
        <taxon>Bacteria</taxon>
    </lineage>
</organism>
<accession>A0AAU6T2K1</accession>
<feature type="domain" description="Peptidoglycan beta-N-acetylmuramidase NamZ C-terminal" evidence="2">
    <location>
        <begin position="275"/>
        <end position="441"/>
    </location>
</feature>
<dbReference type="Pfam" id="PF20732">
    <property type="entry name" value="NamZ_C"/>
    <property type="match status" value="1"/>
</dbReference>
<dbReference type="InterPro" id="IPR008302">
    <property type="entry name" value="NamZ"/>
</dbReference>
<sequence length="442" mass="50391">MNIWFKTIFILIISIGLFACNSEGSNQLQLGVDRQDIYGPLLAGKNVGLMVNQSSLDSKGTHTIDKLVALESKYNFKVTTLFAVEHGIRGDKEAGEGDNDHIDDKTGLPIISLYGSDNGRPRARPIEDQLSNVDIVIYDLQDVGVRFFTYTISMHRMMESIQAYGKAFMVFDRPNPNGDYVYGPLLEEENVSGIGIHPIPMVHGLTSGELATMIVGQGWLTGVDEYRWSLFGAEQYRLPVEKLHVITMKNYTHQQPYSLPINPSPNLATDLAIRLYPALGLFEATSVNMGRGSSFPHEQLGFPDPSFYINTQYHIDPSITAYGWPQGGKTVYGERFNYANPQHYRASIKEFVRWWLAFQHNAKSLAIEYDQEANYLDYQESHFVIRPTWLAKLIGTKSFLADLQSYSKEVTELESLVKKLELRWQKDLDDYRYLYNKYKIYL</sequence>
<dbReference type="EMBL" id="CP095341">
    <property type="protein sequence ID" value="XAG26317.1"/>
    <property type="molecule type" value="Genomic_DNA"/>
</dbReference>
<feature type="domain" description="Peptidoglycan beta-N-acetylmuramidase NamZ N-terminal" evidence="1">
    <location>
        <begin position="47"/>
        <end position="269"/>
    </location>
</feature>
<protein>
    <submittedName>
        <fullName evidence="3">DUF1343 domain-containing protein</fullName>
    </submittedName>
</protein>
<dbReference type="Gene3D" id="3.40.50.12170">
    <property type="entry name" value="Uncharacterised protein PF07075, DUF1343"/>
    <property type="match status" value="1"/>
</dbReference>
<dbReference type="PANTHER" id="PTHR42915:SF1">
    <property type="entry name" value="PEPTIDOGLYCAN BETA-N-ACETYLMURAMIDASE NAMZ"/>
    <property type="match status" value="1"/>
</dbReference>
<dbReference type="PROSITE" id="PS51257">
    <property type="entry name" value="PROKAR_LIPOPROTEIN"/>
    <property type="match status" value="1"/>
</dbReference>
<proteinExistence type="predicted"/>
<dbReference type="PIRSF" id="PIRSF016719">
    <property type="entry name" value="UCP016719"/>
    <property type="match status" value="1"/>
</dbReference>
<reference evidence="3" key="1">
    <citation type="submission" date="2022-03" db="EMBL/GenBank/DDBJ databases">
        <title>Sea Food Isolates.</title>
        <authorList>
            <person name="Li c."/>
        </authorList>
    </citation>
    <scope>NUCLEOTIDE SEQUENCE</scope>
    <source>
        <strain evidence="3">19CA03SA04</strain>
    </source>
</reference>
<evidence type="ECO:0000259" key="1">
    <source>
        <dbReference type="Pfam" id="PF07075"/>
    </source>
</evidence>
<dbReference type="InterPro" id="IPR048503">
    <property type="entry name" value="NamZ_C"/>
</dbReference>
<evidence type="ECO:0000313" key="3">
    <source>
        <dbReference type="EMBL" id="XAG26317.1"/>
    </source>
</evidence>
<dbReference type="GO" id="GO:0033922">
    <property type="term" value="F:peptidoglycan beta-N-acetylmuramidase activity"/>
    <property type="evidence" value="ECO:0007669"/>
    <property type="project" value="InterPro"/>
</dbReference>
<gene>
    <name evidence="3" type="ORF">MRM62_13330</name>
</gene>
<dbReference type="PANTHER" id="PTHR42915">
    <property type="entry name" value="HYPOTHETICAL 460 KDA PROTEIN IN FEUA-SIGW INTERGENIC REGION [PRECURSOR]"/>
    <property type="match status" value="1"/>
</dbReference>
<dbReference type="Gene3D" id="3.90.1150.140">
    <property type="match status" value="1"/>
</dbReference>
<dbReference type="AlphaFoldDB" id="A0AAU6T2K1"/>
<dbReference type="Pfam" id="PF07075">
    <property type="entry name" value="NamZ_N"/>
    <property type="match status" value="1"/>
</dbReference>
<name>A0AAU6T2K1_UNCXX</name>